<dbReference type="InterPro" id="IPR027417">
    <property type="entry name" value="P-loop_NTPase"/>
</dbReference>
<dbReference type="OrthoDB" id="31298at2157"/>
<dbReference type="PROSITE" id="PS50893">
    <property type="entry name" value="ABC_TRANSPORTER_2"/>
    <property type="match status" value="1"/>
</dbReference>
<dbReference type="GO" id="GO:0005524">
    <property type="term" value="F:ATP binding"/>
    <property type="evidence" value="ECO:0007669"/>
    <property type="project" value="UniProtKB-KW"/>
</dbReference>
<keyword evidence="1" id="KW-0547">Nucleotide-binding</keyword>
<evidence type="ECO:0000259" key="3">
    <source>
        <dbReference type="PROSITE" id="PS50893"/>
    </source>
</evidence>
<keyword evidence="2 4" id="KW-0067">ATP-binding</keyword>
<keyword evidence="5" id="KW-1185">Reference proteome</keyword>
<reference evidence="4 5" key="1">
    <citation type="journal article" date="2020" name="Nature">
        <title>Isolation of an archaeon at the prokaryote-eukaryote interface.</title>
        <authorList>
            <person name="Imachi H."/>
            <person name="Nobu M.K."/>
            <person name="Nakahara N."/>
            <person name="Morono Y."/>
            <person name="Ogawara M."/>
            <person name="Takaki Y."/>
            <person name="Takano Y."/>
            <person name="Uematsu K."/>
            <person name="Ikuta T."/>
            <person name="Ito M."/>
            <person name="Matsui Y."/>
            <person name="Miyazaki M."/>
            <person name="Murata K."/>
            <person name="Saito Y."/>
            <person name="Sakai S."/>
            <person name="Song C."/>
            <person name="Tasumi E."/>
            <person name="Yamanaka Y."/>
            <person name="Yamaguchi T."/>
            <person name="Kamagata Y."/>
            <person name="Tamaki H."/>
            <person name="Takai K."/>
        </authorList>
    </citation>
    <scope>NUCLEOTIDE SEQUENCE [LARGE SCALE GENOMIC DNA]</scope>
    <source>
        <strain evidence="4 5">MK-D1</strain>
    </source>
</reference>
<name>A0A5B9DB42_9ARCH</name>
<evidence type="ECO:0000256" key="1">
    <source>
        <dbReference type="ARBA" id="ARBA00022741"/>
    </source>
</evidence>
<dbReference type="InterPro" id="IPR003439">
    <property type="entry name" value="ABC_transporter-like_ATP-bd"/>
</dbReference>
<dbReference type="KEGG" id="psyt:DSAG12_01798"/>
<dbReference type="InterPro" id="IPR017871">
    <property type="entry name" value="ABC_transporter-like_CS"/>
</dbReference>
<protein>
    <submittedName>
        <fullName evidence="4">ABC transporter ATP-binding protein</fullName>
    </submittedName>
</protein>
<evidence type="ECO:0000313" key="5">
    <source>
        <dbReference type="Proteomes" id="UP000321408"/>
    </source>
</evidence>
<dbReference type="PROSITE" id="PS00211">
    <property type="entry name" value="ABC_TRANSPORTER_1"/>
    <property type="match status" value="1"/>
</dbReference>
<evidence type="ECO:0000256" key="2">
    <source>
        <dbReference type="ARBA" id="ARBA00022840"/>
    </source>
</evidence>
<evidence type="ECO:0000313" key="4">
    <source>
        <dbReference type="EMBL" id="QEE15970.1"/>
    </source>
</evidence>
<dbReference type="EMBL" id="CP042905">
    <property type="protein sequence ID" value="QEE15970.1"/>
    <property type="molecule type" value="Genomic_DNA"/>
</dbReference>
<dbReference type="SUPFAM" id="SSF52540">
    <property type="entry name" value="P-loop containing nucleoside triphosphate hydrolases"/>
    <property type="match status" value="1"/>
</dbReference>
<dbReference type="SMART" id="SM00382">
    <property type="entry name" value="AAA"/>
    <property type="match status" value="1"/>
</dbReference>
<gene>
    <name evidence="4" type="ORF">DSAG12_01798</name>
</gene>
<dbReference type="Proteomes" id="UP000321408">
    <property type="component" value="Chromosome"/>
</dbReference>
<proteinExistence type="predicted"/>
<dbReference type="RefSeq" id="WP_162306652.1">
    <property type="nucleotide sequence ID" value="NZ_CP042905.2"/>
</dbReference>
<dbReference type="Pfam" id="PF00005">
    <property type="entry name" value="ABC_tran"/>
    <property type="match status" value="1"/>
</dbReference>
<dbReference type="PANTHER" id="PTHR43582">
    <property type="entry name" value="LINEARMYCIN RESISTANCE ATP-BINDING PROTEIN LNRL"/>
    <property type="match status" value="1"/>
</dbReference>
<dbReference type="PANTHER" id="PTHR43582:SF2">
    <property type="entry name" value="LINEARMYCIN RESISTANCE ATP-BINDING PROTEIN LNRL"/>
    <property type="match status" value="1"/>
</dbReference>
<sequence length="298" mass="33527">MKAVNNLTLNVEEGELFGLLGPNGAGKTTLIRMLTTTLTPSSGDAKLNNFSIKTQKNEIVKLIGVCPQDNIFYNELTAEENVIFVAQMHGIPLKESQQRTNALLQKLGIAGKKRWAKKFSGGMKKRLNLAMSIIHEPKILILDEPTAGLDPQARRIVWDFIRELKGKGNTIILLTHDMLEADALSDHIAIIDNGEIIATGKPAELKDEHGGENVLEIIFFKKEDVSIMKNQLDGLSFVQNWRDFGEKTLLILFKGGMKNYLKILQKMSEKIIEVENMKFRQNSLEDVFLNLTGRRLRD</sequence>
<organism evidence="4 5">
    <name type="scientific">Promethearchaeum syntrophicum</name>
    <dbReference type="NCBI Taxonomy" id="2594042"/>
    <lineage>
        <taxon>Archaea</taxon>
        <taxon>Promethearchaeati</taxon>
        <taxon>Promethearchaeota</taxon>
        <taxon>Promethearchaeia</taxon>
        <taxon>Promethearchaeales</taxon>
        <taxon>Promethearchaeaceae</taxon>
        <taxon>Promethearchaeum</taxon>
    </lineage>
</organism>
<dbReference type="AlphaFoldDB" id="A0A5B9DB42"/>
<dbReference type="InterPro" id="IPR003593">
    <property type="entry name" value="AAA+_ATPase"/>
</dbReference>
<accession>A0A5B9DB42</accession>
<dbReference type="Gene3D" id="3.40.50.300">
    <property type="entry name" value="P-loop containing nucleotide triphosphate hydrolases"/>
    <property type="match status" value="1"/>
</dbReference>
<dbReference type="CDD" id="cd03263">
    <property type="entry name" value="ABC_subfamily_A"/>
    <property type="match status" value="1"/>
</dbReference>
<reference evidence="4 5" key="2">
    <citation type="journal article" date="2024" name="Int. J. Syst. Evol. Microbiol.">
        <title>Promethearchaeum syntrophicum gen. nov., sp. nov., an anaerobic, obligately syntrophic archaeon, the first isolate of the lineage 'Asgard' archaea, and proposal of the new archaeal phylum Promethearchaeota phyl. nov. and kingdom Promethearchaeati regn. nov.</title>
        <authorList>
            <person name="Imachi H."/>
            <person name="Nobu M.K."/>
            <person name="Kato S."/>
            <person name="Takaki Y."/>
            <person name="Miyazaki M."/>
            <person name="Miyata M."/>
            <person name="Ogawara M."/>
            <person name="Saito Y."/>
            <person name="Sakai S."/>
            <person name="Tahara Y.O."/>
            <person name="Takano Y."/>
            <person name="Tasumi E."/>
            <person name="Uematsu K."/>
            <person name="Yoshimura T."/>
            <person name="Itoh T."/>
            <person name="Ohkuma M."/>
            <person name="Takai K."/>
        </authorList>
    </citation>
    <scope>NUCLEOTIDE SEQUENCE [LARGE SCALE GENOMIC DNA]</scope>
    <source>
        <strain evidence="4 5">MK-D1</strain>
    </source>
</reference>
<feature type="domain" description="ABC transporter" evidence="3">
    <location>
        <begin position="1"/>
        <end position="218"/>
    </location>
</feature>
<dbReference type="GO" id="GO:0016887">
    <property type="term" value="F:ATP hydrolysis activity"/>
    <property type="evidence" value="ECO:0007669"/>
    <property type="project" value="InterPro"/>
</dbReference>
<dbReference type="GeneID" id="41329791"/>